<dbReference type="Proteomes" id="UP001079430">
    <property type="component" value="Unassembled WGS sequence"/>
</dbReference>
<sequence length="47" mass="5446">MTTTFRAELFAFLDEQRKLAMKEGFLEVAKLHAMNARRLADDLALFD</sequence>
<accession>A0ABT4KB23</accession>
<evidence type="ECO:0000313" key="2">
    <source>
        <dbReference type="Proteomes" id="UP001079430"/>
    </source>
</evidence>
<dbReference type="RefSeq" id="WP_269275453.1">
    <property type="nucleotide sequence ID" value="NZ_JAPVOI010000003.1"/>
</dbReference>
<keyword evidence="2" id="KW-1185">Reference proteome</keyword>
<protein>
    <submittedName>
        <fullName evidence="1">Uncharacterized protein</fullName>
    </submittedName>
</protein>
<organism evidence="1 2">
    <name type="scientific">Sinorhizobium psoraleae</name>
    <dbReference type="NCBI Taxonomy" id="520838"/>
    <lineage>
        <taxon>Bacteria</taxon>
        <taxon>Pseudomonadati</taxon>
        <taxon>Pseudomonadota</taxon>
        <taxon>Alphaproteobacteria</taxon>
        <taxon>Hyphomicrobiales</taxon>
        <taxon>Rhizobiaceae</taxon>
        <taxon>Sinorhizobium/Ensifer group</taxon>
        <taxon>Sinorhizobium</taxon>
    </lineage>
</organism>
<name>A0ABT4KB23_9HYPH</name>
<comment type="caution">
    <text evidence="1">The sequence shown here is derived from an EMBL/GenBank/DDBJ whole genome shotgun (WGS) entry which is preliminary data.</text>
</comment>
<reference evidence="1" key="1">
    <citation type="submission" date="2022-10" db="EMBL/GenBank/DDBJ databases">
        <title>Whole genome sequencing of three plant growth promoting bacteria isolated from Vachellia tortilis subsp. raddiana in Morocco.</title>
        <authorList>
            <person name="Hnini M."/>
            <person name="Zouagui R."/>
            <person name="Zouagui H."/>
            <person name="Chemao Elfihri M.-W."/>
            <person name="Ibrahimi A."/>
            <person name="Sbabou L."/>
            <person name="Aurag J."/>
        </authorList>
    </citation>
    <scope>NUCLEOTIDE SEQUENCE</scope>
    <source>
        <strain evidence="1">LMR678</strain>
    </source>
</reference>
<proteinExistence type="predicted"/>
<gene>
    <name evidence="1" type="ORF">O3W52_03195</name>
</gene>
<evidence type="ECO:0000313" key="1">
    <source>
        <dbReference type="EMBL" id="MCZ4089102.1"/>
    </source>
</evidence>
<dbReference type="EMBL" id="JAPVOI010000003">
    <property type="protein sequence ID" value="MCZ4089102.1"/>
    <property type="molecule type" value="Genomic_DNA"/>
</dbReference>